<dbReference type="FunCoup" id="D8QYK3">
    <property type="interactions" value="4953"/>
</dbReference>
<feature type="compositionally biased region" description="Polar residues" evidence="10">
    <location>
        <begin position="618"/>
        <end position="629"/>
    </location>
</feature>
<evidence type="ECO:0000256" key="8">
    <source>
        <dbReference type="ARBA" id="ARBA00023274"/>
    </source>
</evidence>
<sequence>MRSTISWRSWKRCSRAPGRTTSKFSRSPSKVWSFCEENAKCDVFFACVVLAVHPDDPDALNCKVVALINSDSFGDALAAIDSAGSVVDLKFEKAYCLYRLGRFAEVLQILQGVENSPGVLQLKAQTLFKTGDLNACVETYETIHREFSIESSEVKSNAIAAYVSGGRSREAFERMRSMQVNPKTLFELAYNVACVLIDQGELSQAEEHLLLARRLGQEMLLEDEYSEDEIEDELAPVTAQLAYVLQLQGRATEATESCLAILNRDLKEKDLPTLAVVSNNLAAIRKNKDASDSLRKLEVVLKKDADGKRLQFPEALGQKMSINQKEALVYNYFLLLLSTNKLNQARELIPSLVEEYSGSSMPVVLKACLSLKEGKIDLAEEVLGEYAEKNSESTVEPLLLCAQARTTAGHYLEAADVLRKATDIRHMPAIVATAVDLKERGGDVQGAQTILLESVKWWEDSMEETRDEIVELLLHEAAKLKLKTKDFAGAAELYERLAKSSSSKAVGLEAITGLVSCFAETDVAKGETFEKQLPDVKVVDASKLEESSVVPGGSKTIQANVEEKPAEEKKRKRKRKPRYPKGYDPENPGPPPDPERWMPMRERSYYRPKKKDKRTAQLRGSQGAISRDTSSSSAVAAGAAGAAAGSNGPSTSKPAETRGGGKNKKKGRR</sequence>
<keyword evidence="6" id="KW-0256">Endoplasmic reticulum</keyword>
<comment type="function">
    <text evidence="9">Component of the signal recognition particle (SRP) complex, a ribonucleoprotein complex that mediates the cotranslational targeting of secretory and membrane proteins to the endoplasmic reticulum (ER).</text>
</comment>
<evidence type="ECO:0000313" key="12">
    <source>
        <dbReference type="EMBL" id="EFJ34253.1"/>
    </source>
</evidence>
<proteinExistence type="inferred from homology"/>
<evidence type="ECO:0000256" key="7">
    <source>
        <dbReference type="ARBA" id="ARBA00023135"/>
    </source>
</evidence>
<evidence type="ECO:0000256" key="2">
    <source>
        <dbReference type="ARBA" id="ARBA00004496"/>
    </source>
</evidence>
<keyword evidence="7 9" id="KW-0733">Signal recognition particle</keyword>
<dbReference type="Pfam" id="PF08492">
    <property type="entry name" value="SRP72"/>
    <property type="match status" value="1"/>
</dbReference>
<dbReference type="HOGENOM" id="CLU_013808_1_0_1"/>
<reference evidence="12 13" key="1">
    <citation type="journal article" date="2011" name="Science">
        <title>The Selaginella genome identifies genetic changes associated with the evolution of vascular plants.</title>
        <authorList>
            <person name="Banks J.A."/>
            <person name="Nishiyama T."/>
            <person name="Hasebe M."/>
            <person name="Bowman J.L."/>
            <person name="Gribskov M."/>
            <person name="dePamphilis C."/>
            <person name="Albert V.A."/>
            <person name="Aono N."/>
            <person name="Aoyama T."/>
            <person name="Ambrose B.A."/>
            <person name="Ashton N.W."/>
            <person name="Axtell M.J."/>
            <person name="Barker E."/>
            <person name="Barker M.S."/>
            <person name="Bennetzen J.L."/>
            <person name="Bonawitz N.D."/>
            <person name="Chapple C."/>
            <person name="Cheng C."/>
            <person name="Correa L.G."/>
            <person name="Dacre M."/>
            <person name="DeBarry J."/>
            <person name="Dreyer I."/>
            <person name="Elias M."/>
            <person name="Engstrom E.M."/>
            <person name="Estelle M."/>
            <person name="Feng L."/>
            <person name="Finet C."/>
            <person name="Floyd S.K."/>
            <person name="Frommer W.B."/>
            <person name="Fujita T."/>
            <person name="Gramzow L."/>
            <person name="Gutensohn M."/>
            <person name="Harholt J."/>
            <person name="Hattori M."/>
            <person name="Heyl A."/>
            <person name="Hirai T."/>
            <person name="Hiwatashi Y."/>
            <person name="Ishikawa M."/>
            <person name="Iwata M."/>
            <person name="Karol K.G."/>
            <person name="Koehler B."/>
            <person name="Kolukisaoglu U."/>
            <person name="Kubo M."/>
            <person name="Kurata T."/>
            <person name="Lalonde S."/>
            <person name="Li K."/>
            <person name="Li Y."/>
            <person name="Litt A."/>
            <person name="Lyons E."/>
            <person name="Manning G."/>
            <person name="Maruyama T."/>
            <person name="Michael T.P."/>
            <person name="Mikami K."/>
            <person name="Miyazaki S."/>
            <person name="Morinaga S."/>
            <person name="Murata T."/>
            <person name="Mueller-Roeber B."/>
            <person name="Nelson D.R."/>
            <person name="Obara M."/>
            <person name="Oguri Y."/>
            <person name="Olmstead R.G."/>
            <person name="Onodera N."/>
            <person name="Petersen B.L."/>
            <person name="Pils B."/>
            <person name="Prigge M."/>
            <person name="Rensing S.A."/>
            <person name="Riano-Pachon D.M."/>
            <person name="Roberts A.W."/>
            <person name="Sato Y."/>
            <person name="Scheller H.V."/>
            <person name="Schulz B."/>
            <person name="Schulz C."/>
            <person name="Shakirov E.V."/>
            <person name="Shibagaki N."/>
            <person name="Shinohara N."/>
            <person name="Shippen D.E."/>
            <person name="Soerensen I."/>
            <person name="Sotooka R."/>
            <person name="Sugimoto N."/>
            <person name="Sugita M."/>
            <person name="Sumikawa N."/>
            <person name="Tanurdzic M."/>
            <person name="Theissen G."/>
            <person name="Ulvskov P."/>
            <person name="Wakazuki S."/>
            <person name="Weng J.K."/>
            <person name="Willats W.W."/>
            <person name="Wipf D."/>
            <person name="Wolf P.G."/>
            <person name="Yang L."/>
            <person name="Zimmer A.D."/>
            <person name="Zhu Q."/>
            <person name="Mitros T."/>
            <person name="Hellsten U."/>
            <person name="Loque D."/>
            <person name="Otillar R."/>
            <person name="Salamov A."/>
            <person name="Schmutz J."/>
            <person name="Shapiro H."/>
            <person name="Lindquist E."/>
            <person name="Lucas S."/>
            <person name="Rokhsar D."/>
            <person name="Grigoriev I.V."/>
        </authorList>
    </citation>
    <scope>NUCLEOTIDE SEQUENCE [LARGE SCALE GENOMIC DNA]</scope>
</reference>
<evidence type="ECO:0000313" key="13">
    <source>
        <dbReference type="Proteomes" id="UP000001514"/>
    </source>
</evidence>
<dbReference type="PIRSF" id="PIRSF038922">
    <property type="entry name" value="SRP72"/>
    <property type="match status" value="1"/>
</dbReference>
<evidence type="ECO:0000256" key="4">
    <source>
        <dbReference type="ARBA" id="ARBA00018350"/>
    </source>
</evidence>
<evidence type="ECO:0000256" key="1">
    <source>
        <dbReference type="ARBA" id="ARBA00004240"/>
    </source>
</evidence>
<organism evidence="13">
    <name type="scientific">Selaginella moellendorffii</name>
    <name type="common">Spikemoss</name>
    <dbReference type="NCBI Taxonomy" id="88036"/>
    <lineage>
        <taxon>Eukaryota</taxon>
        <taxon>Viridiplantae</taxon>
        <taxon>Streptophyta</taxon>
        <taxon>Embryophyta</taxon>
        <taxon>Tracheophyta</taxon>
        <taxon>Lycopodiopsida</taxon>
        <taxon>Selaginellales</taxon>
        <taxon>Selaginellaceae</taxon>
        <taxon>Selaginella</taxon>
    </lineage>
</organism>
<evidence type="ECO:0000256" key="10">
    <source>
        <dbReference type="SAM" id="MobiDB-lite"/>
    </source>
</evidence>
<dbReference type="STRING" id="88036.D8QYK3"/>
<dbReference type="OMA" id="NDMKVLA"/>
<dbReference type="PANTHER" id="PTHR14094:SF9">
    <property type="entry name" value="SIGNAL RECOGNITION PARTICLE SUBUNIT SRP72"/>
    <property type="match status" value="1"/>
</dbReference>
<evidence type="ECO:0000256" key="3">
    <source>
        <dbReference type="ARBA" id="ARBA00007676"/>
    </source>
</evidence>
<dbReference type="InParanoid" id="D8QYK3"/>
<feature type="region of interest" description="Disordered" evidence="10">
    <location>
        <begin position="544"/>
        <end position="669"/>
    </location>
</feature>
<dbReference type="EMBL" id="GL377569">
    <property type="protein sequence ID" value="EFJ34253.1"/>
    <property type="molecule type" value="Genomic_DNA"/>
</dbReference>
<dbReference type="InterPro" id="IPR031545">
    <property type="entry name" value="SRP72_TPR-like"/>
</dbReference>
<dbReference type="InterPro" id="IPR026270">
    <property type="entry name" value="SRP72"/>
</dbReference>
<keyword evidence="13" id="KW-1185">Reference proteome</keyword>
<protein>
    <recommendedName>
        <fullName evidence="4 9">Signal recognition particle subunit SRP72</fullName>
    </recommendedName>
</protein>
<name>D8QYK3_SELML</name>
<gene>
    <name evidence="12" type="ORF">SELMODRAFT_166386</name>
</gene>
<dbReference type="KEGG" id="smo:SELMODRAFT_166386"/>
<dbReference type="Pfam" id="PF17004">
    <property type="entry name" value="SRP_TPR_like"/>
    <property type="match status" value="1"/>
</dbReference>
<keyword evidence="8 9" id="KW-0687">Ribonucleoprotein</keyword>
<evidence type="ECO:0000259" key="11">
    <source>
        <dbReference type="Pfam" id="PF08492"/>
    </source>
</evidence>
<dbReference type="PANTHER" id="PTHR14094">
    <property type="entry name" value="SIGNAL RECOGNITION PARTICLE 72"/>
    <property type="match status" value="1"/>
</dbReference>
<feature type="compositionally biased region" description="Low complexity" evidence="10">
    <location>
        <begin position="630"/>
        <end position="652"/>
    </location>
</feature>
<feature type="domain" description="Signal recognition particle SRP72 subunit RNA-binding" evidence="11">
    <location>
        <begin position="559"/>
        <end position="608"/>
    </location>
</feature>
<dbReference type="InterPro" id="IPR013699">
    <property type="entry name" value="Signal_recog_part_SRP72_RNA-bd"/>
</dbReference>
<dbReference type="GO" id="GO:0008312">
    <property type="term" value="F:7S RNA binding"/>
    <property type="evidence" value="ECO:0000318"/>
    <property type="project" value="GO_Central"/>
</dbReference>
<dbReference type="Gene3D" id="1.25.40.10">
    <property type="entry name" value="Tetratricopeptide repeat domain"/>
    <property type="match status" value="2"/>
</dbReference>
<evidence type="ECO:0000256" key="6">
    <source>
        <dbReference type="ARBA" id="ARBA00022824"/>
    </source>
</evidence>
<feature type="compositionally biased region" description="Basic residues" evidence="10">
    <location>
        <begin position="570"/>
        <end position="579"/>
    </location>
</feature>
<dbReference type="SUPFAM" id="SSF48452">
    <property type="entry name" value="TPR-like"/>
    <property type="match status" value="2"/>
</dbReference>
<dbReference type="GO" id="GO:0005783">
    <property type="term" value="C:endoplasmic reticulum"/>
    <property type="evidence" value="ECO:0007669"/>
    <property type="project" value="UniProtKB-SubCell"/>
</dbReference>
<dbReference type="GO" id="GO:0005786">
    <property type="term" value="C:signal recognition particle, endoplasmic reticulum targeting"/>
    <property type="evidence" value="ECO:0000318"/>
    <property type="project" value="GO_Central"/>
</dbReference>
<evidence type="ECO:0000256" key="5">
    <source>
        <dbReference type="ARBA" id="ARBA00022490"/>
    </source>
</evidence>
<accession>D8QYK3</accession>
<feature type="compositionally biased region" description="Basic and acidic residues" evidence="10">
    <location>
        <begin position="593"/>
        <end position="605"/>
    </location>
</feature>
<dbReference type="Proteomes" id="UP000001514">
    <property type="component" value="Unassembled WGS sequence"/>
</dbReference>
<dbReference type="InterPro" id="IPR011990">
    <property type="entry name" value="TPR-like_helical_dom_sf"/>
</dbReference>
<dbReference type="GO" id="GO:0006614">
    <property type="term" value="P:SRP-dependent cotranslational protein targeting to membrane"/>
    <property type="evidence" value="ECO:0000318"/>
    <property type="project" value="GO_Central"/>
</dbReference>
<comment type="similarity">
    <text evidence="3 9">Belongs to the SRP72 family.</text>
</comment>
<dbReference type="eggNOG" id="KOG2376">
    <property type="taxonomic scope" value="Eukaryota"/>
</dbReference>
<comment type="subcellular location">
    <subcellularLocation>
        <location evidence="2 9">Cytoplasm</location>
    </subcellularLocation>
    <subcellularLocation>
        <location evidence="1">Endoplasmic reticulum</location>
    </subcellularLocation>
</comment>
<dbReference type="AlphaFoldDB" id="D8QYK3"/>
<evidence type="ECO:0000256" key="9">
    <source>
        <dbReference type="PIRNR" id="PIRNR038922"/>
    </source>
</evidence>
<keyword evidence="5 9" id="KW-0963">Cytoplasm</keyword>
<dbReference type="Gramene" id="EFJ34253">
    <property type="protein sequence ID" value="EFJ34253"/>
    <property type="gene ID" value="SELMODRAFT_166386"/>
</dbReference>